<reference evidence="1" key="1">
    <citation type="submission" date="2020-03" db="EMBL/GenBank/DDBJ databases">
        <title>The deep terrestrial virosphere.</title>
        <authorList>
            <person name="Holmfeldt K."/>
            <person name="Nilsson E."/>
            <person name="Simone D."/>
            <person name="Lopez-Fernandez M."/>
            <person name="Wu X."/>
            <person name="de Brujin I."/>
            <person name="Lundin D."/>
            <person name="Andersson A."/>
            <person name="Bertilsson S."/>
            <person name="Dopson M."/>
        </authorList>
    </citation>
    <scope>NUCLEOTIDE SEQUENCE</scope>
    <source>
        <strain evidence="1">TM448B02174</strain>
    </source>
</reference>
<evidence type="ECO:0000313" key="1">
    <source>
        <dbReference type="EMBL" id="QJI00921.1"/>
    </source>
</evidence>
<sequence>MKNNVKPTTYTEGNITLETKGSYESGWYLSVAEVLGNGGNWIAIEEEEIKRIADVCVRWLLDHEKPPKGLKKAVAKK</sequence>
<protein>
    <submittedName>
        <fullName evidence="1">Uncharacterized protein</fullName>
    </submittedName>
</protein>
<proteinExistence type="predicted"/>
<dbReference type="EMBL" id="MT144885">
    <property type="protein sequence ID" value="QJI00921.1"/>
    <property type="molecule type" value="Genomic_DNA"/>
</dbReference>
<gene>
    <name evidence="1" type="ORF">TM448B02174_0010</name>
</gene>
<dbReference type="AlphaFoldDB" id="A0A6M3XSG3"/>
<name>A0A6M3XSG3_9ZZZZ</name>
<accession>A0A6M3XSG3</accession>
<organism evidence="1">
    <name type="scientific">viral metagenome</name>
    <dbReference type="NCBI Taxonomy" id="1070528"/>
    <lineage>
        <taxon>unclassified sequences</taxon>
        <taxon>metagenomes</taxon>
        <taxon>organismal metagenomes</taxon>
    </lineage>
</organism>